<dbReference type="EMBL" id="VZZK01000008">
    <property type="protein sequence ID" value="KAB1079665.1"/>
    <property type="molecule type" value="Genomic_DNA"/>
</dbReference>
<dbReference type="OrthoDB" id="7182023at2"/>
<feature type="compositionally biased region" description="Low complexity" evidence="1">
    <location>
        <begin position="349"/>
        <end position="380"/>
    </location>
</feature>
<name>A0A6L3SZS4_9HYPH</name>
<dbReference type="RefSeq" id="WP_150999925.1">
    <property type="nucleotide sequence ID" value="NZ_BPQY01000264.1"/>
</dbReference>
<feature type="compositionally biased region" description="Polar residues" evidence="1">
    <location>
        <begin position="234"/>
        <end position="252"/>
    </location>
</feature>
<evidence type="ECO:0000313" key="3">
    <source>
        <dbReference type="Proteomes" id="UP000474159"/>
    </source>
</evidence>
<evidence type="ECO:0000313" key="2">
    <source>
        <dbReference type="EMBL" id="KAB1079665.1"/>
    </source>
</evidence>
<dbReference type="AlphaFoldDB" id="A0A6L3SZS4"/>
<feature type="region of interest" description="Disordered" evidence="1">
    <location>
        <begin position="234"/>
        <end position="264"/>
    </location>
</feature>
<organism evidence="2 3">
    <name type="scientific">Methylobacterium soli</name>
    <dbReference type="NCBI Taxonomy" id="553447"/>
    <lineage>
        <taxon>Bacteria</taxon>
        <taxon>Pseudomonadati</taxon>
        <taxon>Pseudomonadota</taxon>
        <taxon>Alphaproteobacteria</taxon>
        <taxon>Hyphomicrobiales</taxon>
        <taxon>Methylobacteriaceae</taxon>
        <taxon>Methylobacterium</taxon>
    </lineage>
</organism>
<feature type="compositionally biased region" description="Low complexity" evidence="1">
    <location>
        <begin position="468"/>
        <end position="481"/>
    </location>
</feature>
<feature type="region of interest" description="Disordered" evidence="1">
    <location>
        <begin position="348"/>
        <end position="402"/>
    </location>
</feature>
<gene>
    <name evidence="2" type="ORF">F6X53_10320</name>
</gene>
<feature type="region of interest" description="Disordered" evidence="1">
    <location>
        <begin position="457"/>
        <end position="481"/>
    </location>
</feature>
<reference evidence="2 3" key="1">
    <citation type="submission" date="2019-09" db="EMBL/GenBank/DDBJ databases">
        <title>YIM 48816 draft genome.</title>
        <authorList>
            <person name="Jiang L."/>
        </authorList>
    </citation>
    <scope>NUCLEOTIDE SEQUENCE [LARGE SCALE GENOMIC DNA]</scope>
    <source>
        <strain evidence="2 3">YIM 48816</strain>
    </source>
</reference>
<keyword evidence="3" id="KW-1185">Reference proteome</keyword>
<sequence length="800" mass="79904">MSARVLSFFRPAPATSGDWSQQELAEFYRVEAASLQAGLRLSLERGLSDEGDPWLVFCREDGEVFLHFARVDGSYVIVSDMVGEPLIGPDFRALLAELVARNPSVLPIHRDAPGGTGARSGAQVLMHPAALLAAIVATTCLFSTMNEAVASELDSGPLPGARPTADMESHLGFASVPLHHDHDVAEADSARARAGEQRELAVSTSVVMACIASFLDQSSPRTDLTVQNKLASTEALSQRAQASTETVRSPATESKRGDQGNDSGQWLEHQEARDTIPTHATTSVWPQLTPREAGAILLSTPGASVVTLGSDGSQLLARGGVFDGAASLQFVLLPSAGTARLVIQHAADGPSVPSKSGSASSASTGAGSDSSAGLDSSAPATAANETGHQIEPSRVTSPADKALVSSSLAASSNALGGSGNSGATSATASGAEASKKLILAGSSDGGSSANVAQVKSSSTVVSNDSPATTGTLLSSDTTGSKSVLSPLQDLTSLTAKTVSLFLHTLIGDTTKVGALDGSDGPLGSQDIILVTGAATSTVQSTSASNKVSSGQSTSGGASIFKIDPGSSHALVISASNDHSTLDPAPSPSSIPVGSTAHASQADSAHTASASDASTLITKASAIVSQAVNASSGQATQIGGVDAAHVTSSSSTDTALVATQGSAITAQGMIAAASGPTAAGTSTNAAAAGGTDPASSTITTEAEHTAALHTVTALVSSTNTITKAVSISLATGSIPLDAAQLRIIDTFIASTPNVKIVATGATLEIYDPSALDDPSIHAMSWDLGGGSSVKVIGISDAHLLG</sequence>
<accession>A0A6L3SZS4</accession>
<feature type="compositionally biased region" description="Low complexity" evidence="1">
    <location>
        <begin position="594"/>
        <end position="606"/>
    </location>
</feature>
<feature type="compositionally biased region" description="Polar residues" evidence="1">
    <location>
        <begin position="457"/>
        <end position="467"/>
    </location>
</feature>
<dbReference type="Proteomes" id="UP000474159">
    <property type="component" value="Unassembled WGS sequence"/>
</dbReference>
<proteinExistence type="predicted"/>
<comment type="caution">
    <text evidence="2">The sequence shown here is derived from an EMBL/GenBank/DDBJ whole genome shotgun (WGS) entry which is preliminary data.</text>
</comment>
<evidence type="ECO:0000256" key="1">
    <source>
        <dbReference type="SAM" id="MobiDB-lite"/>
    </source>
</evidence>
<protein>
    <submittedName>
        <fullName evidence="2">Uncharacterized protein</fullName>
    </submittedName>
</protein>
<feature type="region of interest" description="Disordered" evidence="1">
    <location>
        <begin position="576"/>
        <end position="606"/>
    </location>
</feature>